<keyword evidence="10" id="KW-0239">DNA-directed DNA polymerase</keyword>
<dbReference type="AlphaFoldDB" id="A0A9W7XSI9"/>
<comment type="function">
    <text evidence="6">Accessory subunit of the DNA polymerase alpha complex (also known as the alpha DNA polymerase-primase complex) which plays an essential role in the initiation of DNA synthesis.</text>
</comment>
<dbReference type="InterPro" id="IPR007185">
    <property type="entry name" value="DNA_pol_a/d/e_bsu"/>
</dbReference>
<evidence type="ECO:0000256" key="6">
    <source>
        <dbReference type="PIRNR" id="PIRNR018300"/>
    </source>
</evidence>
<keyword evidence="10" id="KW-0808">Transferase</keyword>
<dbReference type="InterPro" id="IPR016722">
    <property type="entry name" value="DNA_pol_alpha_bsu"/>
</dbReference>
<evidence type="ECO:0000256" key="4">
    <source>
        <dbReference type="ARBA" id="ARBA00022705"/>
    </source>
</evidence>
<evidence type="ECO:0000256" key="1">
    <source>
        <dbReference type="ARBA" id="ARBA00004123"/>
    </source>
</evidence>
<feature type="region of interest" description="Disordered" evidence="7">
    <location>
        <begin position="78"/>
        <end position="105"/>
    </location>
</feature>
<dbReference type="Gene3D" id="3.60.21.60">
    <property type="match status" value="2"/>
</dbReference>
<proteinExistence type="inferred from homology"/>
<accession>A0A9W7XSI9</accession>
<comment type="similarity">
    <text evidence="2 6">Belongs to the DNA polymerase alpha subunit B family.</text>
</comment>
<keyword evidence="4 6" id="KW-0235">DNA replication</keyword>
<evidence type="ECO:0000256" key="3">
    <source>
        <dbReference type="ARBA" id="ARBA00018596"/>
    </source>
</evidence>
<evidence type="ECO:0000256" key="7">
    <source>
        <dbReference type="SAM" id="MobiDB-lite"/>
    </source>
</evidence>
<evidence type="ECO:0000313" key="11">
    <source>
        <dbReference type="Proteomes" id="UP001145021"/>
    </source>
</evidence>
<evidence type="ECO:0000313" key="10">
    <source>
        <dbReference type="EMBL" id="KAJ1648662.1"/>
    </source>
</evidence>
<dbReference type="PANTHER" id="PTHR23061:SF12">
    <property type="entry name" value="DNA POLYMERASE ALPHA SUBUNIT B"/>
    <property type="match status" value="1"/>
</dbReference>
<evidence type="ECO:0000256" key="2">
    <source>
        <dbReference type="ARBA" id="ARBA00007299"/>
    </source>
</evidence>
<feature type="compositionally biased region" description="Acidic residues" evidence="7">
    <location>
        <begin position="215"/>
        <end position="225"/>
    </location>
</feature>
<keyword evidence="10" id="KW-0548">Nucleotidyltransferase</keyword>
<keyword evidence="5 6" id="KW-0539">Nucleus</keyword>
<dbReference type="PIRSF" id="PIRSF018300">
    <property type="entry name" value="DNA_pol_alph_2"/>
    <property type="match status" value="1"/>
</dbReference>
<protein>
    <recommendedName>
        <fullName evidence="3 6">DNA polymerase alpha subunit B</fullName>
    </recommendedName>
</protein>
<dbReference type="GO" id="GO:0005658">
    <property type="term" value="C:alpha DNA polymerase:primase complex"/>
    <property type="evidence" value="ECO:0007669"/>
    <property type="project" value="TreeGrafter"/>
</dbReference>
<dbReference type="InterPro" id="IPR054300">
    <property type="entry name" value="OB_DPOA2"/>
</dbReference>
<dbReference type="Proteomes" id="UP001145021">
    <property type="component" value="Unassembled WGS sequence"/>
</dbReference>
<feature type="domain" description="DNA polymerase alpha/delta/epsilon subunit B" evidence="8">
    <location>
        <begin position="386"/>
        <end position="596"/>
    </location>
</feature>
<dbReference type="GO" id="GO:0003887">
    <property type="term" value="F:DNA-directed DNA polymerase activity"/>
    <property type="evidence" value="ECO:0007669"/>
    <property type="project" value="UniProtKB-KW"/>
</dbReference>
<dbReference type="Pfam" id="PF22062">
    <property type="entry name" value="OB_DPOA2"/>
    <property type="match status" value="1"/>
</dbReference>
<gene>
    <name evidence="10" type="primary">POL12</name>
    <name evidence="10" type="ORF">LPJ64_000116</name>
</gene>
<feature type="region of interest" description="Disordered" evidence="7">
    <location>
        <begin position="212"/>
        <end position="240"/>
    </location>
</feature>
<feature type="domain" description="DNA polymerase alpha subunit B OB" evidence="9">
    <location>
        <begin position="254"/>
        <end position="362"/>
    </location>
</feature>
<evidence type="ECO:0000259" key="8">
    <source>
        <dbReference type="Pfam" id="PF04042"/>
    </source>
</evidence>
<sequence>MSINALDLLKVFGSTKLESDALAECQSICQTFDMSPNEFFIRWQTFLINQCGGDPGVLPTRDRILELRSIITQEHERKALQRGNAGTAMSSQKTKLTRNRERMHYDKSSVEGLLQGMVSGSQRDAIKTPQSSTKRVGLLKGNASAVRNRNMFSPMSPSVFPEPSPSALRYSKRTNAGRTEDSLHSELLLLANQAEIAPAVVSDLYQRAADADAISSDESEEETTAADEVSEKPGQRRAPKRMRYMFEKMGTRTEIINKRIERMAIDTKVEYSIEALANPTYPHQDSVTAVGRIVNVNLDEGGTGSIPISSDTLFLETSRRLGNGRRIPLDVRATPSFSLFPGQIVAVEGKNLKGSEFSATQFCQLPRLQHPSIGEREQGIRHFSAVVASGPFTLSDNFEYEPLADLVDHAIAAAPSVVFLLGPFVSETHPMLKDGAVDMQPGEIFAAKISPHLERLRQGLPESACIYLIPSTDELCYPYTCYPQPAFGQDLLSQLGVPDGIASLTNPAQVSVNGIVVAVANIDVLFHLVKEEVSRLPALSDRLPRLAWHLIEQRHLYPLSPPPMECAGILASQDAKLRLQTMPDILITPSQLKHFVRAHENAVLLNPGYSSMRLSGGTFAKITAHPQSVAETADALLGDSAKMFPADLISVEIVRI</sequence>
<dbReference type="EMBL" id="JANBOH010000002">
    <property type="protein sequence ID" value="KAJ1648662.1"/>
    <property type="molecule type" value="Genomic_DNA"/>
</dbReference>
<keyword evidence="11" id="KW-1185">Reference proteome</keyword>
<dbReference type="GO" id="GO:0006270">
    <property type="term" value="P:DNA replication initiation"/>
    <property type="evidence" value="ECO:0007669"/>
    <property type="project" value="TreeGrafter"/>
</dbReference>
<organism evidence="10 11">
    <name type="scientific">Coemansia asiatica</name>
    <dbReference type="NCBI Taxonomy" id="1052880"/>
    <lineage>
        <taxon>Eukaryota</taxon>
        <taxon>Fungi</taxon>
        <taxon>Fungi incertae sedis</taxon>
        <taxon>Zoopagomycota</taxon>
        <taxon>Kickxellomycotina</taxon>
        <taxon>Kickxellomycetes</taxon>
        <taxon>Kickxellales</taxon>
        <taxon>Kickxellaceae</taxon>
        <taxon>Coemansia</taxon>
    </lineage>
</organism>
<evidence type="ECO:0000256" key="5">
    <source>
        <dbReference type="ARBA" id="ARBA00023242"/>
    </source>
</evidence>
<dbReference type="GO" id="GO:0003677">
    <property type="term" value="F:DNA binding"/>
    <property type="evidence" value="ECO:0007669"/>
    <property type="project" value="InterPro"/>
</dbReference>
<comment type="caution">
    <text evidence="10">The sequence shown here is derived from an EMBL/GenBank/DDBJ whole genome shotgun (WGS) entry which is preliminary data.</text>
</comment>
<comment type="subcellular location">
    <subcellularLocation>
        <location evidence="1 6">Nucleus</location>
    </subcellularLocation>
</comment>
<dbReference type="Pfam" id="PF04042">
    <property type="entry name" value="DNA_pol_E_B"/>
    <property type="match status" value="1"/>
</dbReference>
<dbReference type="PANTHER" id="PTHR23061">
    <property type="entry name" value="DNA POLYMERASE 2 ALPHA 70 KDA SUBUNIT"/>
    <property type="match status" value="1"/>
</dbReference>
<reference evidence="10" key="1">
    <citation type="submission" date="2022-07" db="EMBL/GenBank/DDBJ databases">
        <title>Phylogenomic reconstructions and comparative analyses of Kickxellomycotina fungi.</title>
        <authorList>
            <person name="Reynolds N.K."/>
            <person name="Stajich J.E."/>
            <person name="Barry K."/>
            <person name="Grigoriev I.V."/>
            <person name="Crous P."/>
            <person name="Smith M.E."/>
        </authorList>
    </citation>
    <scope>NUCLEOTIDE SEQUENCE</scope>
    <source>
        <strain evidence="10">NBRC 105413</strain>
    </source>
</reference>
<evidence type="ECO:0000259" key="9">
    <source>
        <dbReference type="Pfam" id="PF22062"/>
    </source>
</evidence>
<name>A0A9W7XSI9_9FUNG</name>